<dbReference type="PANTHER" id="PTHR11102:SF160">
    <property type="entry name" value="ERAD-ASSOCIATED E3 UBIQUITIN-PROTEIN LIGASE COMPONENT HRD3"/>
    <property type="match status" value="1"/>
</dbReference>
<dbReference type="AlphaFoldDB" id="A0AA88KR11"/>
<dbReference type="Proteomes" id="UP000816034">
    <property type="component" value="Unassembled WGS sequence"/>
</dbReference>
<dbReference type="InterPro" id="IPR008271">
    <property type="entry name" value="Ser/Thr_kinase_AS"/>
</dbReference>
<dbReference type="SUPFAM" id="SSF56112">
    <property type="entry name" value="Protein kinase-like (PK-like)"/>
    <property type="match status" value="1"/>
</dbReference>
<dbReference type="Pfam" id="PF08238">
    <property type="entry name" value="Sel1"/>
    <property type="match status" value="10"/>
</dbReference>
<proteinExistence type="inferred from homology"/>
<dbReference type="RefSeq" id="XP_044554736.1">
    <property type="nucleotide sequence ID" value="XM_044699604.1"/>
</dbReference>
<sequence>MFKVLAKLESEQSELKVLLKLSNETTFDSLSQQLQTHFFPHATSPNNNNRSLTFDISFLHVRDDQPMQIQNNDHVKEFIQQISQTTNGVNKKEYKILTCKVRREERVVSDDDDDRNDKIENVDHVQPYDSRLASDSFVIRGDDDNARKVVTLKTMDDEGFDSRLATDSFLINDDKKDRAPIKIDEEKLDSRFANLSFEMLNTSANKENVEHNPFSSDQEESTTSTLSELERVQKMLDSQYEQLTFLASGGFGTVYSAIRKGNQKKVAIKIMKTENEWKLANSALKEFEKMVKLYHEHIVKTYRAFFVGALSSIGIEMELMCGSLMDFIQKKQVLNEKVLLKILKQCCQALEWIEKNHNVVHRDIKPQNILTRSVDLNENEINVALADFGLARTVESVNVTQFGGTNNYFSPEVISNQTFSFASDVFALGVTIYQLMSFDMTTVWSTNILNTNYKSLQQFIRDRSQSPTYSDFLLDLIISMLKFTPSERITVSQILERISQYEQVGTKILILSLSTAEQDFEHGNQCLARGDTTQALEYFTKSANEGYVAAQHALGDLYNYKDRVMLPDYSLAKSWYEKAAEQGHASSQYELAYMYEYGVKNHDQETIVEINPFKALEYYEQAASNGSDQAQLRLAQLYASGEGGLLQDYNKSFEFMKKAAEQGNTAAQAMLGMMYHSGRGCERDLAMGCEWIEKAAQKNDSLAQHLLGVAYRFGEGVPQDYSKSIEYFEKSAAQGNHGSQYELGFAYQNGIGVIPDMVKAVEWYEKAATENPLAQYALGLIYRDGYRDLIPADLPKCCEYFLKAANQGHALAQHELGIMYSFGAGVPKDDSKTLEWFEKAANAGYANSQYMLGLIYENGRHGVQPDVMKAFQWYQQAAFQGHFSANESLQQLFMKLNGNFGMPLN</sequence>
<name>A0AA88KR11_NAELO</name>
<dbReference type="Gene3D" id="1.10.510.10">
    <property type="entry name" value="Transferase(Phosphotransferase) domain 1"/>
    <property type="match status" value="1"/>
</dbReference>
<dbReference type="GO" id="GO:0005524">
    <property type="term" value="F:ATP binding"/>
    <property type="evidence" value="ECO:0007669"/>
    <property type="project" value="InterPro"/>
</dbReference>
<dbReference type="EMBL" id="PYSW02000003">
    <property type="protein sequence ID" value="KAG2392842.1"/>
    <property type="molecule type" value="Genomic_DNA"/>
</dbReference>
<dbReference type="CDD" id="cd14014">
    <property type="entry name" value="STKc_PknB_like"/>
    <property type="match status" value="1"/>
</dbReference>
<comment type="caution">
    <text evidence="3">The sequence shown here is derived from an EMBL/GenBank/DDBJ whole genome shotgun (WGS) entry which is preliminary data.</text>
</comment>
<feature type="domain" description="Protein kinase" evidence="2">
    <location>
        <begin position="240"/>
        <end position="504"/>
    </location>
</feature>
<protein>
    <recommendedName>
        <fullName evidence="2">Protein kinase domain-containing protein</fullName>
    </recommendedName>
</protein>
<dbReference type="InterPro" id="IPR000719">
    <property type="entry name" value="Prot_kinase_dom"/>
</dbReference>
<dbReference type="InterPro" id="IPR011009">
    <property type="entry name" value="Kinase-like_dom_sf"/>
</dbReference>
<dbReference type="PROSITE" id="PS00108">
    <property type="entry name" value="PROTEIN_KINASE_ST"/>
    <property type="match status" value="1"/>
</dbReference>
<comment type="similarity">
    <text evidence="1">Belongs to the sel-1 family.</text>
</comment>
<dbReference type="PROSITE" id="PS50011">
    <property type="entry name" value="PROTEIN_KINASE_DOM"/>
    <property type="match status" value="1"/>
</dbReference>
<evidence type="ECO:0000313" key="4">
    <source>
        <dbReference type="Proteomes" id="UP000816034"/>
    </source>
</evidence>
<reference evidence="3 4" key="1">
    <citation type="journal article" date="2018" name="BMC Genomics">
        <title>The genome of Naegleria lovaniensis, the basis for a comparative approach to unravel pathogenicity factors of the human pathogenic amoeba N. fowleri.</title>
        <authorList>
            <person name="Liechti N."/>
            <person name="Schurch N."/>
            <person name="Bruggmann R."/>
            <person name="Wittwer M."/>
        </authorList>
    </citation>
    <scope>NUCLEOTIDE SEQUENCE [LARGE SCALE GENOMIC DNA]</scope>
    <source>
        <strain evidence="3 4">ATCC 30569</strain>
    </source>
</reference>
<evidence type="ECO:0000259" key="2">
    <source>
        <dbReference type="PROSITE" id="PS50011"/>
    </source>
</evidence>
<accession>A0AA88KR11</accession>
<dbReference type="InterPro" id="IPR011990">
    <property type="entry name" value="TPR-like_helical_dom_sf"/>
</dbReference>
<dbReference type="PANTHER" id="PTHR11102">
    <property type="entry name" value="SEL-1-LIKE PROTEIN"/>
    <property type="match status" value="1"/>
</dbReference>
<dbReference type="GeneID" id="68101873"/>
<dbReference type="InterPro" id="IPR050767">
    <property type="entry name" value="Sel1_AlgK"/>
</dbReference>
<dbReference type="Gene3D" id="1.25.40.10">
    <property type="entry name" value="Tetratricopeptide repeat domain"/>
    <property type="match status" value="3"/>
</dbReference>
<organism evidence="3 4">
    <name type="scientific">Naegleria lovaniensis</name>
    <name type="common">Amoeba</name>
    <dbReference type="NCBI Taxonomy" id="51637"/>
    <lineage>
        <taxon>Eukaryota</taxon>
        <taxon>Discoba</taxon>
        <taxon>Heterolobosea</taxon>
        <taxon>Tetramitia</taxon>
        <taxon>Eutetramitia</taxon>
        <taxon>Vahlkampfiidae</taxon>
        <taxon>Naegleria</taxon>
    </lineage>
</organism>
<evidence type="ECO:0000313" key="3">
    <source>
        <dbReference type="EMBL" id="KAG2392842.1"/>
    </source>
</evidence>
<dbReference type="SUPFAM" id="SSF81901">
    <property type="entry name" value="HCP-like"/>
    <property type="match status" value="3"/>
</dbReference>
<gene>
    <name evidence="3" type="ORF">C9374_009419</name>
</gene>
<dbReference type="GO" id="GO:0004672">
    <property type="term" value="F:protein kinase activity"/>
    <property type="evidence" value="ECO:0007669"/>
    <property type="project" value="InterPro"/>
</dbReference>
<dbReference type="InterPro" id="IPR006597">
    <property type="entry name" value="Sel1-like"/>
</dbReference>
<dbReference type="Pfam" id="PF00069">
    <property type="entry name" value="Pkinase"/>
    <property type="match status" value="1"/>
</dbReference>
<dbReference type="SMART" id="SM00671">
    <property type="entry name" value="SEL1"/>
    <property type="match status" value="10"/>
</dbReference>
<evidence type="ECO:0000256" key="1">
    <source>
        <dbReference type="ARBA" id="ARBA00038101"/>
    </source>
</evidence>
<dbReference type="SMART" id="SM00220">
    <property type="entry name" value="S_TKc"/>
    <property type="match status" value="1"/>
</dbReference>
<dbReference type="Gene3D" id="3.30.200.20">
    <property type="entry name" value="Phosphorylase Kinase, domain 1"/>
    <property type="match status" value="1"/>
</dbReference>
<keyword evidence="4" id="KW-1185">Reference proteome</keyword>